<dbReference type="InterPro" id="IPR001441">
    <property type="entry name" value="UPP_synth-like"/>
</dbReference>
<evidence type="ECO:0000256" key="1">
    <source>
        <dbReference type="ARBA" id="ARBA00005432"/>
    </source>
</evidence>
<dbReference type="GO" id="GO:0005783">
    <property type="term" value="C:endoplasmic reticulum"/>
    <property type="evidence" value="ECO:0007669"/>
    <property type="project" value="TreeGrafter"/>
</dbReference>
<evidence type="ECO:0000313" key="4">
    <source>
        <dbReference type="EMBL" id="GAY34691.1"/>
    </source>
</evidence>
<dbReference type="GO" id="GO:0045547">
    <property type="term" value="F:ditrans,polycis-polyprenyl diphosphate synthase [(2E,6E)-farnesyl diphosphate specific] activity"/>
    <property type="evidence" value="ECO:0007669"/>
    <property type="project" value="TreeGrafter"/>
</dbReference>
<gene>
    <name evidence="4" type="ORF">CUMW_285970</name>
</gene>
<dbReference type="Proteomes" id="UP000236630">
    <property type="component" value="Unassembled WGS sequence"/>
</dbReference>
<evidence type="ECO:0008006" key="6">
    <source>
        <dbReference type="Google" id="ProtNLM"/>
    </source>
</evidence>
<protein>
    <recommendedName>
        <fullName evidence="6">Alkyl transferase</fullName>
    </recommendedName>
</protein>
<feature type="transmembrane region" description="Helical" evidence="3">
    <location>
        <begin position="29"/>
        <end position="51"/>
    </location>
</feature>
<dbReference type="SUPFAM" id="SSF64005">
    <property type="entry name" value="Undecaprenyl diphosphate synthase"/>
    <property type="match status" value="1"/>
</dbReference>
<keyword evidence="5" id="KW-1185">Reference proteome</keyword>
<keyword evidence="3" id="KW-0812">Transmembrane</keyword>
<evidence type="ECO:0000256" key="3">
    <source>
        <dbReference type="SAM" id="Phobius"/>
    </source>
</evidence>
<comment type="similarity">
    <text evidence="1">Belongs to the UPP synthase family.</text>
</comment>
<dbReference type="EMBL" id="BDQV01006073">
    <property type="protein sequence ID" value="GAY34691.1"/>
    <property type="molecule type" value="Genomic_DNA"/>
</dbReference>
<dbReference type="PANTHER" id="PTHR10291:SF43">
    <property type="entry name" value="DEHYDRODOLICHYL DIPHOSPHATE SYNTHASE COMPLEX SUBUNIT DHDDS"/>
    <property type="match status" value="1"/>
</dbReference>
<proteinExistence type="inferred from homology"/>
<name>A0A2H5N4I1_CITUN</name>
<keyword evidence="2" id="KW-0808">Transferase</keyword>
<organism evidence="4 5">
    <name type="scientific">Citrus unshiu</name>
    <name type="common">Satsuma mandarin</name>
    <name type="synonym">Citrus nobilis var. unshiu</name>
    <dbReference type="NCBI Taxonomy" id="55188"/>
    <lineage>
        <taxon>Eukaryota</taxon>
        <taxon>Viridiplantae</taxon>
        <taxon>Streptophyta</taxon>
        <taxon>Embryophyta</taxon>
        <taxon>Tracheophyta</taxon>
        <taxon>Spermatophyta</taxon>
        <taxon>Magnoliopsida</taxon>
        <taxon>eudicotyledons</taxon>
        <taxon>Gunneridae</taxon>
        <taxon>Pentapetalae</taxon>
        <taxon>rosids</taxon>
        <taxon>malvids</taxon>
        <taxon>Sapindales</taxon>
        <taxon>Rutaceae</taxon>
        <taxon>Aurantioideae</taxon>
        <taxon>Citrus</taxon>
    </lineage>
</organism>
<keyword evidence="3" id="KW-1133">Transmembrane helix</keyword>
<dbReference type="InterPro" id="IPR036424">
    <property type="entry name" value="UPP_synth-like_sf"/>
</dbReference>
<dbReference type="Pfam" id="PF01255">
    <property type="entry name" value="Prenyltransf"/>
    <property type="match status" value="1"/>
</dbReference>
<dbReference type="PANTHER" id="PTHR10291">
    <property type="entry name" value="DEHYDRODOLICHYL DIPHOSPHATE SYNTHASE FAMILY MEMBER"/>
    <property type="match status" value="1"/>
</dbReference>
<evidence type="ECO:0000313" key="5">
    <source>
        <dbReference type="Proteomes" id="UP000236630"/>
    </source>
</evidence>
<reference evidence="4 5" key="1">
    <citation type="journal article" date="2017" name="Front. Genet.">
        <title>Draft sequencing of the heterozygous diploid genome of Satsuma (Citrus unshiu Marc.) using a hybrid assembly approach.</title>
        <authorList>
            <person name="Shimizu T."/>
            <person name="Tanizawa Y."/>
            <person name="Mochizuki T."/>
            <person name="Nagasaki H."/>
            <person name="Yoshioka T."/>
            <person name="Toyoda A."/>
            <person name="Fujiyama A."/>
            <person name="Kaminuma E."/>
            <person name="Nakamura Y."/>
        </authorList>
    </citation>
    <scope>NUCLEOTIDE SEQUENCE [LARGE SCALE GENOMIC DNA]</scope>
    <source>
        <strain evidence="5">cv. Miyagawa wase</strain>
    </source>
</reference>
<accession>A0A2H5N4I1</accession>
<evidence type="ECO:0000256" key="2">
    <source>
        <dbReference type="ARBA" id="ARBA00022679"/>
    </source>
</evidence>
<dbReference type="STRING" id="55188.A0A2H5N4I1"/>
<dbReference type="Gene3D" id="3.40.1180.10">
    <property type="entry name" value="Decaprenyl diphosphate synthase-like"/>
    <property type="match status" value="1"/>
</dbReference>
<keyword evidence="3" id="KW-0472">Membrane</keyword>
<dbReference type="AlphaFoldDB" id="A0A2H5N4I1"/>
<comment type="caution">
    <text evidence="4">The sequence shown here is derived from an EMBL/GenBank/DDBJ whole genome shotgun (WGS) entry which is preliminary data.</text>
</comment>
<dbReference type="GO" id="GO:0016094">
    <property type="term" value="P:polyprenol biosynthetic process"/>
    <property type="evidence" value="ECO:0007669"/>
    <property type="project" value="TreeGrafter"/>
</dbReference>
<sequence length="107" mass="12270">MARFCAFIIDGNRRYAKKLKLEEGAGHNAGFLSLISLLHYCGELGVMYFVFSIDNFKRKPDQVQKLMDLLLEKINWLLKEETEKVMKAIVDNNRGSAFNPSGLCLKR</sequence>